<name>K8NVY9_9BRAD</name>
<accession>K8NVY9</accession>
<proteinExistence type="predicted"/>
<organism evidence="2 3">
    <name type="scientific">Afipia broomeae ATCC 49717</name>
    <dbReference type="NCBI Taxonomy" id="883078"/>
    <lineage>
        <taxon>Bacteria</taxon>
        <taxon>Pseudomonadati</taxon>
        <taxon>Pseudomonadota</taxon>
        <taxon>Alphaproteobacteria</taxon>
        <taxon>Hyphomicrobiales</taxon>
        <taxon>Nitrobacteraceae</taxon>
        <taxon>Afipia</taxon>
    </lineage>
</organism>
<dbReference type="EMBL" id="AGWX01000005">
    <property type="protein sequence ID" value="EKS34502.1"/>
    <property type="molecule type" value="Genomic_DNA"/>
</dbReference>
<dbReference type="Proteomes" id="UP000001096">
    <property type="component" value="Unassembled WGS sequence"/>
</dbReference>
<evidence type="ECO:0000313" key="3">
    <source>
        <dbReference type="Proteomes" id="UP000001096"/>
    </source>
</evidence>
<comment type="caution">
    <text evidence="2">The sequence shown here is derived from an EMBL/GenBank/DDBJ whole genome shotgun (WGS) entry which is preliminary data.</text>
</comment>
<feature type="region of interest" description="Disordered" evidence="1">
    <location>
        <begin position="60"/>
        <end position="79"/>
    </location>
</feature>
<dbReference type="AlphaFoldDB" id="K8NVY9"/>
<sequence length="79" mass="8847">MIAFPYDSFLTVWLVLAAASSGYVELDQFAGSPGPTVMMWVPHSSRSPWGHLDFRSTYPPGRDRMNMSTSPRCGGRHDR</sequence>
<evidence type="ECO:0000313" key="2">
    <source>
        <dbReference type="EMBL" id="EKS34502.1"/>
    </source>
</evidence>
<keyword evidence="3" id="KW-1185">Reference proteome</keyword>
<evidence type="ECO:0000256" key="1">
    <source>
        <dbReference type="SAM" id="MobiDB-lite"/>
    </source>
</evidence>
<dbReference type="HOGENOM" id="CLU_2598213_0_0_5"/>
<reference evidence="2 3" key="1">
    <citation type="submission" date="2012-04" db="EMBL/GenBank/DDBJ databases">
        <title>The Genome Sequence of Afipia broomeae ATCC 49717.</title>
        <authorList>
            <consortium name="The Broad Institute Genome Sequencing Platform"/>
            <person name="Earl A."/>
            <person name="Ward D."/>
            <person name="Feldgarden M."/>
            <person name="Gevers D."/>
            <person name="Huys G."/>
            <person name="Walker B."/>
            <person name="Young S.K."/>
            <person name="Zeng Q."/>
            <person name="Gargeya S."/>
            <person name="Fitzgerald M."/>
            <person name="Haas B."/>
            <person name="Abouelleil A."/>
            <person name="Alvarado L."/>
            <person name="Arachchi H.M."/>
            <person name="Berlin A."/>
            <person name="Chapman S.B."/>
            <person name="Goldberg J."/>
            <person name="Griggs A."/>
            <person name="Gujja S."/>
            <person name="Hansen M."/>
            <person name="Howarth C."/>
            <person name="Imamovic A."/>
            <person name="Larimer J."/>
            <person name="McCowen C."/>
            <person name="Montmayeur A."/>
            <person name="Murphy C."/>
            <person name="Neiman D."/>
            <person name="Pearson M."/>
            <person name="Priest M."/>
            <person name="Roberts A."/>
            <person name="Saif S."/>
            <person name="Shea T."/>
            <person name="Sisk P."/>
            <person name="Sykes S."/>
            <person name="Wortman J."/>
            <person name="Nusbaum C."/>
            <person name="Birren B."/>
        </authorList>
    </citation>
    <scope>NUCLEOTIDE SEQUENCE [LARGE SCALE GENOMIC DNA]</scope>
    <source>
        <strain evidence="2 3">ATCC 49717</strain>
    </source>
</reference>
<gene>
    <name evidence="2" type="ORF">HMPREF9695_04412</name>
</gene>
<dbReference type="eggNOG" id="COG2132">
    <property type="taxonomic scope" value="Bacteria"/>
</dbReference>
<protein>
    <submittedName>
        <fullName evidence="2">Uncharacterized protein</fullName>
    </submittedName>
</protein>